<comment type="caution">
    <text evidence="2">The sequence shown here is derived from an EMBL/GenBank/DDBJ whole genome shotgun (WGS) entry which is preliminary data.</text>
</comment>
<sequence>MTADRPACALTLAKRPYGRNHRFMDEQSPITPFPKPDKPARRGGQVAFRREELMRLMTVYGRFVSEGLWRDYALHMGAEEAEFAVYRRASEVPVYRIVKCPALARKQGAWRIQGMDGRVLKRGRALEPLLRYFDAKLLKLVED</sequence>
<dbReference type="EMBL" id="SLXO01000011">
    <property type="protein sequence ID" value="TCP31469.1"/>
    <property type="molecule type" value="Genomic_DNA"/>
</dbReference>
<dbReference type="AlphaFoldDB" id="A0A4R2P8Y9"/>
<protein>
    <submittedName>
        <fullName evidence="2">Uncharacterized protein DUF2794</fullName>
    </submittedName>
</protein>
<reference evidence="2 3" key="1">
    <citation type="submission" date="2019-03" db="EMBL/GenBank/DDBJ databases">
        <title>Genomic Encyclopedia of Type Strains, Phase IV (KMG-IV): sequencing the most valuable type-strain genomes for metagenomic binning, comparative biology and taxonomic classification.</title>
        <authorList>
            <person name="Goeker M."/>
        </authorList>
    </citation>
    <scope>NUCLEOTIDE SEQUENCE [LARGE SCALE GENOMIC DNA]</scope>
    <source>
        <strain evidence="2 3">DSM 2132</strain>
    </source>
</reference>
<dbReference type="InterPro" id="IPR021252">
    <property type="entry name" value="DUF2794"/>
</dbReference>
<evidence type="ECO:0000256" key="1">
    <source>
        <dbReference type="SAM" id="MobiDB-lite"/>
    </source>
</evidence>
<keyword evidence="3" id="KW-1185">Reference proteome</keyword>
<accession>A0A4R2P8Y9</accession>
<dbReference type="Proteomes" id="UP000295399">
    <property type="component" value="Unassembled WGS sequence"/>
</dbReference>
<name>A0A4R2P8Y9_RHOSA</name>
<feature type="region of interest" description="Disordered" evidence="1">
    <location>
        <begin position="24"/>
        <end position="44"/>
    </location>
</feature>
<organism evidence="2 3">
    <name type="scientific">Rhodothalassium salexigens DSM 2132</name>
    <dbReference type="NCBI Taxonomy" id="1188247"/>
    <lineage>
        <taxon>Bacteria</taxon>
        <taxon>Pseudomonadati</taxon>
        <taxon>Pseudomonadota</taxon>
        <taxon>Alphaproteobacteria</taxon>
        <taxon>Rhodothalassiales</taxon>
        <taxon>Rhodothalassiaceae</taxon>
        <taxon>Rhodothalassium</taxon>
    </lineage>
</organism>
<evidence type="ECO:0000313" key="3">
    <source>
        <dbReference type="Proteomes" id="UP000295399"/>
    </source>
</evidence>
<proteinExistence type="predicted"/>
<dbReference type="InParanoid" id="A0A4R2P8Y9"/>
<evidence type="ECO:0000313" key="2">
    <source>
        <dbReference type="EMBL" id="TCP31469.1"/>
    </source>
</evidence>
<dbReference type="RefSeq" id="WP_200287546.1">
    <property type="nucleotide sequence ID" value="NZ_JACIGF010000011.1"/>
</dbReference>
<gene>
    <name evidence="2" type="ORF">EV659_11139</name>
</gene>
<dbReference type="Pfam" id="PF10984">
    <property type="entry name" value="DUF2794"/>
    <property type="match status" value="1"/>
</dbReference>